<comment type="caution">
    <text evidence="1">The sequence shown here is derived from an EMBL/GenBank/DDBJ whole genome shotgun (WGS) entry which is preliminary data.</text>
</comment>
<organism evidence="1 2">
    <name type="scientific">Clathrus columnatus</name>
    <dbReference type="NCBI Taxonomy" id="1419009"/>
    <lineage>
        <taxon>Eukaryota</taxon>
        <taxon>Fungi</taxon>
        <taxon>Dikarya</taxon>
        <taxon>Basidiomycota</taxon>
        <taxon>Agaricomycotina</taxon>
        <taxon>Agaricomycetes</taxon>
        <taxon>Phallomycetidae</taxon>
        <taxon>Phallales</taxon>
        <taxon>Clathraceae</taxon>
        <taxon>Clathrus</taxon>
    </lineage>
</organism>
<dbReference type="EMBL" id="BPWL01000005">
    <property type="protein sequence ID" value="GJJ10307.1"/>
    <property type="molecule type" value="Genomic_DNA"/>
</dbReference>
<accession>A0AAV5A6S0</accession>
<dbReference type="Proteomes" id="UP001050691">
    <property type="component" value="Unassembled WGS sequence"/>
</dbReference>
<dbReference type="AlphaFoldDB" id="A0AAV5A6S0"/>
<keyword evidence="2" id="KW-1185">Reference proteome</keyword>
<gene>
    <name evidence="1" type="ORF">Clacol_004533</name>
</gene>
<protein>
    <submittedName>
        <fullName evidence="1">Uncharacterized protein</fullName>
    </submittedName>
</protein>
<sequence length="508" mass="56977">MKEIITMFDNLLQTEGHRIKFLYLVEDRLGKLSRAVLGKALPVLKTFIFDETNPPTEESDLLKIIKGAKSLENLNINLWRTSIPMSSLEIKEQIYISILPYCYKLESLIVIASPDPLDDLKLSSVITLTNLISLKIDCYALVHKLRAPSLRRLSSPQISELKPDDDHDYLIFDDYDISPVTELCVSGCNILALEGSWIIMNGLPGPKSCDGDPWTPFERARYKDYNHVDLRRDTIDASSASPTQFYIGVPTYHIPNIDGVAPPDLRPSPVLSKIFSKLHNLEILYITPFIFEEGHVPRFSKSILESLRTFLKIIFDNLISSKIKQLCIWKVGRSVKILRLIFNLVDNCSALSNLDTIKLGTYGYWRRSDVSIHKFAEELVNSLQLRQKAGYRALPRIGVDWQAPLPKKCIAEAAVLGTQIVQCGERISLVGRGVEQGRIWVPKTKEGQNELTSSKRSGYGYAEALGKLSHISNGHKRQELSCAICINMLEAKGGHLLGTGVDPSVSKS</sequence>
<evidence type="ECO:0000313" key="1">
    <source>
        <dbReference type="EMBL" id="GJJ10307.1"/>
    </source>
</evidence>
<evidence type="ECO:0000313" key="2">
    <source>
        <dbReference type="Proteomes" id="UP001050691"/>
    </source>
</evidence>
<name>A0AAV5A6S0_9AGAM</name>
<proteinExistence type="predicted"/>
<reference evidence="1" key="1">
    <citation type="submission" date="2021-10" db="EMBL/GenBank/DDBJ databases">
        <title>De novo Genome Assembly of Clathrus columnatus (Basidiomycota, Fungi) Using Illumina and Nanopore Sequence Data.</title>
        <authorList>
            <person name="Ogiso-Tanaka E."/>
            <person name="Itagaki H."/>
            <person name="Hosoya T."/>
            <person name="Hosaka K."/>
        </authorList>
    </citation>
    <scope>NUCLEOTIDE SEQUENCE</scope>
    <source>
        <strain evidence="1">MO-923</strain>
    </source>
</reference>